<dbReference type="EMBL" id="JAIZAY010000012">
    <property type="protein sequence ID" value="KAJ8032052.1"/>
    <property type="molecule type" value="Genomic_DNA"/>
</dbReference>
<comment type="caution">
    <text evidence="7">The sequence shown here is derived from an EMBL/GenBank/DDBJ whole genome shotgun (WGS) entry which is preliminary data.</text>
</comment>
<name>A0A9Q1H1V6_HOLLE</name>
<dbReference type="PANTHER" id="PTHR24251">
    <property type="entry name" value="OVOCHYMASE-RELATED"/>
    <property type="match status" value="1"/>
</dbReference>
<accession>A0A9Q1H1V6</accession>
<evidence type="ECO:0000256" key="1">
    <source>
        <dbReference type="ARBA" id="ARBA00022737"/>
    </source>
</evidence>
<feature type="signal peptide" evidence="5">
    <location>
        <begin position="1"/>
        <end position="32"/>
    </location>
</feature>
<evidence type="ECO:0000256" key="5">
    <source>
        <dbReference type="SAM" id="SignalP"/>
    </source>
</evidence>
<evidence type="ECO:0000313" key="7">
    <source>
        <dbReference type="EMBL" id="KAJ8032052.1"/>
    </source>
</evidence>
<feature type="domain" description="CUB" evidence="6">
    <location>
        <begin position="34"/>
        <end position="144"/>
    </location>
</feature>
<organism evidence="7 8">
    <name type="scientific">Holothuria leucospilota</name>
    <name type="common">Black long sea cucumber</name>
    <name type="synonym">Mertensiothuria leucospilota</name>
    <dbReference type="NCBI Taxonomy" id="206669"/>
    <lineage>
        <taxon>Eukaryota</taxon>
        <taxon>Metazoa</taxon>
        <taxon>Echinodermata</taxon>
        <taxon>Eleutherozoa</taxon>
        <taxon>Echinozoa</taxon>
        <taxon>Holothuroidea</taxon>
        <taxon>Aspidochirotacea</taxon>
        <taxon>Aspidochirotida</taxon>
        <taxon>Holothuriidae</taxon>
        <taxon>Holothuria</taxon>
    </lineage>
</organism>
<dbReference type="Gene3D" id="2.60.120.290">
    <property type="entry name" value="Spermadhesin, CUB domain"/>
    <property type="match status" value="1"/>
</dbReference>
<dbReference type="SUPFAM" id="SSF49854">
    <property type="entry name" value="Spermadhesin, CUB domain"/>
    <property type="match status" value="1"/>
</dbReference>
<keyword evidence="1" id="KW-0677">Repeat</keyword>
<dbReference type="AlphaFoldDB" id="A0A9Q1H1V6"/>
<dbReference type="SMART" id="SM00042">
    <property type="entry name" value="CUB"/>
    <property type="match status" value="1"/>
</dbReference>
<dbReference type="InterPro" id="IPR000859">
    <property type="entry name" value="CUB_dom"/>
</dbReference>
<dbReference type="Proteomes" id="UP001152320">
    <property type="component" value="Chromosome 12"/>
</dbReference>
<proteinExistence type="predicted"/>
<gene>
    <name evidence="7" type="ORF">HOLleu_25464</name>
</gene>
<evidence type="ECO:0000256" key="2">
    <source>
        <dbReference type="ARBA" id="ARBA00023157"/>
    </source>
</evidence>
<dbReference type="OrthoDB" id="10009301at2759"/>
<evidence type="ECO:0000256" key="4">
    <source>
        <dbReference type="SAM" id="Phobius"/>
    </source>
</evidence>
<keyword evidence="4" id="KW-1133">Transmembrane helix</keyword>
<protein>
    <submittedName>
        <fullName evidence="7">Cubilin</fullName>
    </submittedName>
</protein>
<reference evidence="7" key="1">
    <citation type="submission" date="2021-10" db="EMBL/GenBank/DDBJ databases">
        <title>Tropical sea cucumber genome reveals ecological adaptation and Cuvierian tubules defense mechanism.</title>
        <authorList>
            <person name="Chen T."/>
        </authorList>
    </citation>
    <scope>NUCLEOTIDE SEQUENCE</scope>
    <source>
        <strain evidence="7">Nanhai2018</strain>
        <tissue evidence="7">Muscle</tissue>
    </source>
</reference>
<comment type="caution">
    <text evidence="3">Lacks conserved residue(s) required for the propagation of feature annotation.</text>
</comment>
<sequence>MEGSSQNRICLANRITVFTIVILSFQHGSAKGDSTMWLRKPFGEFKSKGYPDLDDDMYCTWKIFAPQDHRITIHFNDFQLLKIWICKDKVEIYDGDVKLGTYRGTELRFKSITSTSNTMRVILDTCSTSLWWDRKGIHVSYSTVYPTTLERETAKKMTTTQPTTARSSTATITDPFSTQINTMQSSLATFTPTSLTSFEQNSDMPSFSSSNEYASTRASVWYVGILLAGLSSIAIVVTIFIFVVKRKCSPSNVANSVGDANRKQVDLTTVVTERTGQDTCEINYDYVQGCGSQKARNVNFLSHKKCAKAVSEVSSCRLQKKHPQITRNTDRRVYANDAGNTYYNTDGEDYSTNSCKVQSTSVNTEKHDIETAQNLDGGSVINVAYEPYLPKM</sequence>
<evidence type="ECO:0000256" key="3">
    <source>
        <dbReference type="PROSITE-ProRule" id="PRU00059"/>
    </source>
</evidence>
<keyword evidence="2" id="KW-1015">Disulfide bond</keyword>
<keyword evidence="8" id="KW-1185">Reference proteome</keyword>
<dbReference type="CDD" id="cd00041">
    <property type="entry name" value="CUB"/>
    <property type="match status" value="1"/>
</dbReference>
<feature type="chain" id="PRO_5040206464" evidence="5">
    <location>
        <begin position="33"/>
        <end position="392"/>
    </location>
</feature>
<feature type="transmembrane region" description="Helical" evidence="4">
    <location>
        <begin position="220"/>
        <end position="244"/>
    </location>
</feature>
<dbReference type="Pfam" id="PF00431">
    <property type="entry name" value="CUB"/>
    <property type="match status" value="1"/>
</dbReference>
<dbReference type="InterPro" id="IPR035914">
    <property type="entry name" value="Sperma_CUB_dom_sf"/>
</dbReference>
<evidence type="ECO:0000259" key="6">
    <source>
        <dbReference type="PROSITE" id="PS01180"/>
    </source>
</evidence>
<keyword evidence="4" id="KW-0812">Transmembrane</keyword>
<keyword evidence="5" id="KW-0732">Signal</keyword>
<dbReference type="PROSITE" id="PS01180">
    <property type="entry name" value="CUB"/>
    <property type="match status" value="1"/>
</dbReference>
<evidence type="ECO:0000313" key="8">
    <source>
        <dbReference type="Proteomes" id="UP001152320"/>
    </source>
</evidence>
<keyword evidence="4" id="KW-0472">Membrane</keyword>